<proteinExistence type="predicted"/>
<dbReference type="AlphaFoldDB" id="A0A8H3HAP3"/>
<evidence type="ECO:0000313" key="1">
    <source>
        <dbReference type="EMBL" id="CAE6492100.1"/>
    </source>
</evidence>
<organism evidence="1 2">
    <name type="scientific">Rhizoctonia solani</name>
    <dbReference type="NCBI Taxonomy" id="456999"/>
    <lineage>
        <taxon>Eukaryota</taxon>
        <taxon>Fungi</taxon>
        <taxon>Dikarya</taxon>
        <taxon>Basidiomycota</taxon>
        <taxon>Agaricomycotina</taxon>
        <taxon>Agaricomycetes</taxon>
        <taxon>Cantharellales</taxon>
        <taxon>Ceratobasidiaceae</taxon>
        <taxon>Rhizoctonia</taxon>
    </lineage>
</organism>
<protein>
    <submittedName>
        <fullName evidence="1">Uncharacterized protein</fullName>
    </submittedName>
</protein>
<reference evidence="1" key="1">
    <citation type="submission" date="2021-01" db="EMBL/GenBank/DDBJ databases">
        <authorList>
            <person name="Kaushik A."/>
        </authorList>
    </citation>
    <scope>NUCLEOTIDE SEQUENCE</scope>
    <source>
        <strain evidence="1">AG4-R118</strain>
    </source>
</reference>
<sequence length="85" mass="9714">MTSLLNNSRMYLSQTFPFHDMPHFQFEMPGYARFVHPQPTPAGCSLRIKTADELILRPSMTSFLHARGATTYAPARFKHIVQTTT</sequence>
<accession>A0A8H3HAP3</accession>
<gene>
    <name evidence="1" type="ORF">RDB_LOCUS141815</name>
</gene>
<dbReference type="Proteomes" id="UP000663888">
    <property type="component" value="Unassembled WGS sequence"/>
</dbReference>
<evidence type="ECO:0000313" key="2">
    <source>
        <dbReference type="Proteomes" id="UP000663888"/>
    </source>
</evidence>
<dbReference type="EMBL" id="CAJMWX010001496">
    <property type="protein sequence ID" value="CAE6492100.1"/>
    <property type="molecule type" value="Genomic_DNA"/>
</dbReference>
<comment type="caution">
    <text evidence="1">The sequence shown here is derived from an EMBL/GenBank/DDBJ whole genome shotgun (WGS) entry which is preliminary data.</text>
</comment>
<name>A0A8H3HAP3_9AGAM</name>